<organism evidence="3">
    <name type="scientific">freshwater metagenome</name>
    <dbReference type="NCBI Taxonomy" id="449393"/>
    <lineage>
        <taxon>unclassified sequences</taxon>
        <taxon>metagenomes</taxon>
        <taxon>ecological metagenomes</taxon>
    </lineage>
</organism>
<gene>
    <name evidence="3" type="ORF">UFOPK3376_00499</name>
</gene>
<evidence type="ECO:0000256" key="2">
    <source>
        <dbReference type="SAM" id="Phobius"/>
    </source>
</evidence>
<sequence length="471" mass="48457">MSESVNESNAGPEVEPSSPPSALAGERQRPQRRLMAFVLCAAVAAGGAGFIGGYKASRSSLSNAASTRSGAEQAPLAPSANDSTATPGTATAPGAPPMAGDSKMSSAVAGSGGQYSPGAYAEEPQQLVAQRTTASGITIRAHRQDFGDQMSDPYAGQYNGWKPAGWCFPTGQLRLSIVTASAVNLSGAPWYSEPKDGVAISTFAAGYVESSPVFGAVAQVGNDITSITFTTASGLTDTTAPTDGLALLAVNGPIEDAFTMTLGHGDGTVTTIDAADLTAQYSGTDYHTGCEPPPPALPAAGAQPADPAAAEAAVRESWRISRDFAGTDGSVRITYVDDPTGIQDAWKALSDGQYVDAATSATQPIAELVFTSPTEAWFRYDVLTSISNFYNRYGMARLGADGVWRITRQTVCQDLSLAPGIGCTPTVETLLPPSAANDPRYGQPIPIDGGVVTPMPVEGRPAVDPSFTVTS</sequence>
<keyword evidence="2" id="KW-0472">Membrane</keyword>
<evidence type="ECO:0000313" key="3">
    <source>
        <dbReference type="EMBL" id="CAB4865190.1"/>
    </source>
</evidence>
<name>A0A6J7D679_9ZZZZ</name>
<reference evidence="3" key="1">
    <citation type="submission" date="2020-05" db="EMBL/GenBank/DDBJ databases">
        <authorList>
            <person name="Chiriac C."/>
            <person name="Salcher M."/>
            <person name="Ghai R."/>
            <person name="Kavagutti S V."/>
        </authorList>
    </citation>
    <scope>NUCLEOTIDE SEQUENCE</scope>
</reference>
<protein>
    <submittedName>
        <fullName evidence="3">Unannotated protein</fullName>
    </submittedName>
</protein>
<evidence type="ECO:0000256" key="1">
    <source>
        <dbReference type="SAM" id="MobiDB-lite"/>
    </source>
</evidence>
<dbReference type="EMBL" id="CAFBLP010000008">
    <property type="protein sequence ID" value="CAB4865190.1"/>
    <property type="molecule type" value="Genomic_DNA"/>
</dbReference>
<feature type="transmembrane region" description="Helical" evidence="2">
    <location>
        <begin position="34"/>
        <end position="54"/>
    </location>
</feature>
<keyword evidence="2" id="KW-0812">Transmembrane</keyword>
<dbReference type="AlphaFoldDB" id="A0A6J7D679"/>
<keyword evidence="2" id="KW-1133">Transmembrane helix</keyword>
<accession>A0A6J7D679</accession>
<feature type="region of interest" description="Disordered" evidence="1">
    <location>
        <begin position="1"/>
        <end position="28"/>
    </location>
</feature>
<feature type="region of interest" description="Disordered" evidence="1">
    <location>
        <begin position="65"/>
        <end position="116"/>
    </location>
</feature>
<feature type="compositionally biased region" description="Low complexity" evidence="1">
    <location>
        <begin position="84"/>
        <end position="93"/>
    </location>
</feature>
<proteinExistence type="predicted"/>